<dbReference type="Gene3D" id="3.30.1370.10">
    <property type="entry name" value="K Homology domain, type 1"/>
    <property type="match status" value="1"/>
</dbReference>
<dbReference type="OrthoDB" id="442947at2759"/>
<dbReference type="STRING" id="2094558.A0A314ZS77"/>
<dbReference type="InterPro" id="IPR004088">
    <property type="entry name" value="KH_dom_type_1"/>
</dbReference>
<dbReference type="SMART" id="SM00322">
    <property type="entry name" value="KH"/>
    <property type="match status" value="1"/>
</dbReference>
<keyword evidence="5" id="KW-1185">Reference proteome</keyword>
<organism evidence="4 5">
    <name type="scientific">Prunus yedoensis var. nudiflora</name>
    <dbReference type="NCBI Taxonomy" id="2094558"/>
    <lineage>
        <taxon>Eukaryota</taxon>
        <taxon>Viridiplantae</taxon>
        <taxon>Streptophyta</taxon>
        <taxon>Embryophyta</taxon>
        <taxon>Tracheophyta</taxon>
        <taxon>Spermatophyta</taxon>
        <taxon>Magnoliopsida</taxon>
        <taxon>eudicotyledons</taxon>
        <taxon>Gunneridae</taxon>
        <taxon>Pentapetalae</taxon>
        <taxon>rosids</taxon>
        <taxon>fabids</taxon>
        <taxon>Rosales</taxon>
        <taxon>Rosaceae</taxon>
        <taxon>Amygdaloideae</taxon>
        <taxon>Amygdaleae</taxon>
        <taxon>Prunus</taxon>
    </lineage>
</organism>
<dbReference type="CDD" id="cd22461">
    <property type="entry name" value="KH-I_PEPPER_like_rpt3"/>
    <property type="match status" value="1"/>
</dbReference>
<dbReference type="EMBL" id="PJQY01000045">
    <property type="protein sequence ID" value="PQQ20118.1"/>
    <property type="molecule type" value="Genomic_DNA"/>
</dbReference>
<keyword evidence="1" id="KW-0677">Repeat</keyword>
<evidence type="ECO:0000259" key="3">
    <source>
        <dbReference type="SMART" id="SM00322"/>
    </source>
</evidence>
<dbReference type="PROSITE" id="PS50084">
    <property type="entry name" value="KH_TYPE_1"/>
    <property type="match status" value="2"/>
</dbReference>
<protein>
    <submittedName>
        <fullName evidence="4">RNA-binding KH domain-containing protein PEPPER</fullName>
    </submittedName>
</protein>
<gene>
    <name evidence="4" type="ORF">Pyn_02093</name>
</gene>
<evidence type="ECO:0000256" key="1">
    <source>
        <dbReference type="ARBA" id="ARBA00022737"/>
    </source>
</evidence>
<dbReference type="PANTHER" id="PTHR10288">
    <property type="entry name" value="KH DOMAIN CONTAINING RNA BINDING PROTEIN"/>
    <property type="match status" value="1"/>
</dbReference>
<name>A0A314ZS77_PRUYE</name>
<sequence length="368" mass="39764">MCEETRARIRVLDGAVGTPDRIVLISGREEPEAPLSPAMDAVIRIFKRISGLADSEGDAKVSGPAGVAFCSIRLLVASTQAINLIGKQGSLIKSIQESTGLLCEYCLGMRFHSMLLQRKDLFFHFLRRRTMQPSHKSANRIPGLTNRCCILLLKLELALNYSLSAKRESLFLDRETQLESQLPPAGISLYGKDPSIYGKDPSIYGKDPSIYGQDPSIYGQDPSLSSIRSSGIGRPGAPIVTQIAQTMQIPLSYAEDIIGVEGSNIAFIRRSSGAILTVQESRGLPDEITVEIKGTSSQVQMAQQLIQEVINSRKEPVTSSYGRIDTGMRSSYSQLGASSYPSSSLPSQPYGGGYGSSGLGGGYSTFRL</sequence>
<dbReference type="SUPFAM" id="SSF54791">
    <property type="entry name" value="Eukaryotic type KH-domain (KH-domain type I)"/>
    <property type="match status" value="1"/>
</dbReference>
<feature type="domain" description="K Homology" evidence="3">
    <location>
        <begin position="241"/>
        <end position="311"/>
    </location>
</feature>
<dbReference type="Gene3D" id="3.30.310.210">
    <property type="match status" value="1"/>
</dbReference>
<evidence type="ECO:0000313" key="4">
    <source>
        <dbReference type="EMBL" id="PQQ20118.1"/>
    </source>
</evidence>
<dbReference type="GO" id="GO:0003723">
    <property type="term" value="F:RNA binding"/>
    <property type="evidence" value="ECO:0007669"/>
    <property type="project" value="UniProtKB-UniRule"/>
</dbReference>
<dbReference type="InterPro" id="IPR004087">
    <property type="entry name" value="KH_dom"/>
</dbReference>
<proteinExistence type="predicted"/>
<dbReference type="Pfam" id="PF00013">
    <property type="entry name" value="KH_1"/>
    <property type="match status" value="1"/>
</dbReference>
<comment type="caution">
    <text evidence="4">The sequence shown here is derived from an EMBL/GenBank/DDBJ whole genome shotgun (WGS) entry which is preliminary data.</text>
</comment>
<keyword evidence="2" id="KW-0694">RNA-binding</keyword>
<dbReference type="Proteomes" id="UP000250321">
    <property type="component" value="Unassembled WGS sequence"/>
</dbReference>
<dbReference type="InterPro" id="IPR036612">
    <property type="entry name" value="KH_dom_type_1_sf"/>
</dbReference>
<dbReference type="AlphaFoldDB" id="A0A314ZS77"/>
<accession>A0A314ZS77</accession>
<evidence type="ECO:0000256" key="2">
    <source>
        <dbReference type="PROSITE-ProRule" id="PRU00117"/>
    </source>
</evidence>
<reference evidence="4 5" key="1">
    <citation type="submission" date="2018-02" db="EMBL/GenBank/DDBJ databases">
        <title>Draft genome of wild Prunus yedoensis var. nudiflora.</title>
        <authorList>
            <person name="Baek S."/>
            <person name="Kim J.-H."/>
            <person name="Choi K."/>
            <person name="Kim G.-B."/>
            <person name="Cho A."/>
            <person name="Jang H."/>
            <person name="Shin C.-H."/>
            <person name="Yu H.-J."/>
            <person name="Mun J.-H."/>
        </authorList>
    </citation>
    <scope>NUCLEOTIDE SEQUENCE [LARGE SCALE GENOMIC DNA]</scope>
    <source>
        <strain evidence="5">cv. Jeju island</strain>
        <tissue evidence="4">Leaf</tissue>
    </source>
</reference>
<evidence type="ECO:0000313" key="5">
    <source>
        <dbReference type="Proteomes" id="UP000250321"/>
    </source>
</evidence>